<sequence length="904" mass="97622">MTTSISPRRHARPATATANTGVVYRLTGPIDATKVREAFAAFLDRRSMRDSELPWAQTSLSDVSEGSRERRLQVLVRREFARPFDARSTAPLRAQLIDTDPATAVLVVVARRDRWDDACWNLLFAEIGEHYNGVRRADRTTILGYLAPPADRLDDADIAHWRTALVPPPGQPALPGERAFRAPGPHRSHRCVQALPPELVDRVRAAARELAVPSSTLLLAAYDSLIYRYTATTDFAVTLLTDARSDSSAIGNFDRSLLLRSTIGPTDSFADVVARTDRFRTAAAAHQHADIDRATAELGIARPARPGGLSFRTRPRVADPEFAGVDATRLPLVESTADLPVNFTVEFDDATNAVVEAECWTGVLEPTALEQLTAAYVHLLTEALTDPTTPVDDLELFGPLTRDALVDASHGVLADTPPNTLIAMIEAQVAATPDHVALGSDDIQITYRELNRRSNQLAHSLIRDGIGTEDVVAIRVAGLADVVTAMLGILKAGAAYLPIDPDYPAHHVDYLLADARPVSVLDELPDLSDLPDTDPTDHDRIRPLRPANLAYVIYSSGSTGIPKGVLVSHEAIAEHMAGLREEFALAADDRLLQTSSIGFDASLLEIFHTLAGGAQLIVPKADAARDYPYIAELIVAQRATVVHMVPSMLRTFLLLSKVNQWLTVRHIPVGGEPLPGEVADRLATVCDAALSNNYGPTEAIVSATRFAIDDAQGARTVPIGKPNRNVYLYVLDRGLRLVPDNAVGEIYLGGNQIARGYANLAGLTAVRFVADPFVTGGLLFRSGDLARRRSDGNIEFVGRADTEVTIDGVRVELGEVESAVATHPAVAQCVVLPTETEEGRILAAYLVGQSGYGPIDLAAVHRHVALLLPEYLAPTAFAVIDEIPVTAHGKLDRLALPTPQVLNR</sequence>
<dbReference type="Pfam" id="PF00668">
    <property type="entry name" value="Condensation"/>
    <property type="match status" value="1"/>
</dbReference>
<name>A0A5A7SBE8_9NOCA</name>
<dbReference type="Gene3D" id="3.30.559.30">
    <property type="entry name" value="Nonribosomal peptide synthetase, condensation domain"/>
    <property type="match status" value="1"/>
</dbReference>
<dbReference type="SUPFAM" id="SSF56801">
    <property type="entry name" value="Acetyl-CoA synthetase-like"/>
    <property type="match status" value="1"/>
</dbReference>
<evidence type="ECO:0000313" key="4">
    <source>
        <dbReference type="EMBL" id="KAA0021551.1"/>
    </source>
</evidence>
<dbReference type="Gene3D" id="3.30.300.30">
    <property type="match status" value="1"/>
</dbReference>
<dbReference type="SUPFAM" id="SSF52777">
    <property type="entry name" value="CoA-dependent acyltransferases"/>
    <property type="match status" value="2"/>
</dbReference>
<dbReference type="PANTHER" id="PTHR45527">
    <property type="entry name" value="NONRIBOSOMAL PEPTIDE SYNTHETASE"/>
    <property type="match status" value="1"/>
</dbReference>
<dbReference type="Gene3D" id="3.40.50.980">
    <property type="match status" value="2"/>
</dbReference>
<dbReference type="PROSITE" id="PS00455">
    <property type="entry name" value="AMP_BINDING"/>
    <property type="match status" value="1"/>
</dbReference>
<dbReference type="EMBL" id="VLNY01000009">
    <property type="protein sequence ID" value="KAA0021551.1"/>
    <property type="molecule type" value="Genomic_DNA"/>
</dbReference>
<evidence type="ECO:0000259" key="3">
    <source>
        <dbReference type="Pfam" id="PF13193"/>
    </source>
</evidence>
<proteinExistence type="predicted"/>
<dbReference type="Pfam" id="PF00501">
    <property type="entry name" value="AMP-binding"/>
    <property type="match status" value="1"/>
</dbReference>
<dbReference type="InterPro" id="IPR045851">
    <property type="entry name" value="AMP-bd_C_sf"/>
</dbReference>
<feature type="domain" description="AMP-dependent synthetase/ligase" evidence="1">
    <location>
        <begin position="426"/>
        <end position="757"/>
    </location>
</feature>
<evidence type="ECO:0000259" key="2">
    <source>
        <dbReference type="Pfam" id="PF00668"/>
    </source>
</evidence>
<comment type="caution">
    <text evidence="4">The sequence shown here is derived from an EMBL/GenBank/DDBJ whole genome shotgun (WGS) entry which is preliminary data.</text>
</comment>
<dbReference type="Pfam" id="PF13193">
    <property type="entry name" value="AMP-binding_C"/>
    <property type="match status" value="1"/>
</dbReference>
<feature type="domain" description="Condensation" evidence="2">
    <location>
        <begin position="51"/>
        <end position="405"/>
    </location>
</feature>
<dbReference type="RefSeq" id="WP_149431755.1">
    <property type="nucleotide sequence ID" value="NZ_VLNY01000009.1"/>
</dbReference>
<dbReference type="InterPro" id="IPR023213">
    <property type="entry name" value="CAT-like_dom_sf"/>
</dbReference>
<reference evidence="4 5" key="1">
    <citation type="submission" date="2019-07" db="EMBL/GenBank/DDBJ databases">
        <title>Rhodococcus cavernicolus sp. nov., isolated from a cave.</title>
        <authorList>
            <person name="Lee S.D."/>
        </authorList>
    </citation>
    <scope>NUCLEOTIDE SEQUENCE [LARGE SCALE GENOMIC DNA]</scope>
    <source>
        <strain evidence="4 5">C1-24</strain>
    </source>
</reference>
<dbReference type="NCBIfam" id="TIGR01733">
    <property type="entry name" value="AA-adenyl-dom"/>
    <property type="match status" value="1"/>
</dbReference>
<dbReference type="CDD" id="cd05930">
    <property type="entry name" value="A_NRPS"/>
    <property type="match status" value="1"/>
</dbReference>
<dbReference type="Gene3D" id="2.30.38.10">
    <property type="entry name" value="Luciferase, Domain 3"/>
    <property type="match status" value="1"/>
</dbReference>
<dbReference type="InterPro" id="IPR001242">
    <property type="entry name" value="Condensation_dom"/>
</dbReference>
<evidence type="ECO:0000259" key="1">
    <source>
        <dbReference type="Pfam" id="PF00501"/>
    </source>
</evidence>
<dbReference type="UniPathway" id="UPA00011"/>
<dbReference type="AlphaFoldDB" id="A0A5A7SBE8"/>
<dbReference type="FunFam" id="3.40.50.12780:FF:000012">
    <property type="entry name" value="Non-ribosomal peptide synthetase"/>
    <property type="match status" value="1"/>
</dbReference>
<gene>
    <name evidence="4" type="ORF">FOY51_18555</name>
</gene>
<dbReference type="GO" id="GO:0044550">
    <property type="term" value="P:secondary metabolite biosynthetic process"/>
    <property type="evidence" value="ECO:0007669"/>
    <property type="project" value="TreeGrafter"/>
</dbReference>
<dbReference type="InterPro" id="IPR000873">
    <property type="entry name" value="AMP-dep_synth/lig_dom"/>
</dbReference>
<dbReference type="Gene3D" id="3.30.559.10">
    <property type="entry name" value="Chloramphenicol acetyltransferase-like domain"/>
    <property type="match status" value="1"/>
</dbReference>
<evidence type="ECO:0000313" key="5">
    <source>
        <dbReference type="Proteomes" id="UP000322244"/>
    </source>
</evidence>
<dbReference type="GO" id="GO:0005829">
    <property type="term" value="C:cytosol"/>
    <property type="evidence" value="ECO:0007669"/>
    <property type="project" value="TreeGrafter"/>
</dbReference>
<protein>
    <submittedName>
        <fullName evidence="4">Amino acid adenylation domain-containing protein</fullName>
    </submittedName>
</protein>
<dbReference type="GO" id="GO:0008610">
    <property type="term" value="P:lipid biosynthetic process"/>
    <property type="evidence" value="ECO:0007669"/>
    <property type="project" value="UniProtKB-ARBA"/>
</dbReference>
<dbReference type="PANTHER" id="PTHR45527:SF1">
    <property type="entry name" value="FATTY ACID SYNTHASE"/>
    <property type="match status" value="1"/>
</dbReference>
<accession>A0A5A7SBE8</accession>
<organism evidence="4 5">
    <name type="scientific">Antrihabitans cavernicola</name>
    <dbReference type="NCBI Taxonomy" id="2495913"/>
    <lineage>
        <taxon>Bacteria</taxon>
        <taxon>Bacillati</taxon>
        <taxon>Actinomycetota</taxon>
        <taxon>Actinomycetes</taxon>
        <taxon>Mycobacteriales</taxon>
        <taxon>Nocardiaceae</taxon>
        <taxon>Antrihabitans</taxon>
    </lineage>
</organism>
<dbReference type="GO" id="GO:0031177">
    <property type="term" value="F:phosphopantetheine binding"/>
    <property type="evidence" value="ECO:0007669"/>
    <property type="project" value="TreeGrafter"/>
</dbReference>
<dbReference type="OrthoDB" id="2472181at2"/>
<dbReference type="Proteomes" id="UP000322244">
    <property type="component" value="Unassembled WGS sequence"/>
</dbReference>
<dbReference type="GO" id="GO:0043041">
    <property type="term" value="P:amino acid activation for nonribosomal peptide biosynthetic process"/>
    <property type="evidence" value="ECO:0007669"/>
    <property type="project" value="TreeGrafter"/>
</dbReference>
<dbReference type="GO" id="GO:0003824">
    <property type="term" value="F:catalytic activity"/>
    <property type="evidence" value="ECO:0007669"/>
    <property type="project" value="InterPro"/>
</dbReference>
<dbReference type="InterPro" id="IPR010071">
    <property type="entry name" value="AA_adenyl_dom"/>
</dbReference>
<keyword evidence="5" id="KW-1185">Reference proteome</keyword>
<dbReference type="InterPro" id="IPR020845">
    <property type="entry name" value="AMP-binding_CS"/>
</dbReference>
<dbReference type="InterPro" id="IPR025110">
    <property type="entry name" value="AMP-bd_C"/>
</dbReference>
<feature type="domain" description="AMP-binding enzyme C-terminal" evidence="3">
    <location>
        <begin position="815"/>
        <end position="890"/>
    </location>
</feature>